<evidence type="ECO:0000256" key="14">
    <source>
        <dbReference type="ARBA" id="ARBA00044924"/>
    </source>
</evidence>
<dbReference type="GO" id="GO:0022857">
    <property type="term" value="F:transmembrane transporter activity"/>
    <property type="evidence" value="ECO:0007669"/>
    <property type="project" value="InterPro"/>
</dbReference>
<dbReference type="InterPro" id="IPR011701">
    <property type="entry name" value="MFS"/>
</dbReference>
<feature type="region of interest" description="Disordered" evidence="19">
    <location>
        <begin position="1"/>
        <end position="48"/>
    </location>
</feature>
<dbReference type="InterPro" id="IPR036259">
    <property type="entry name" value="MFS_trans_sf"/>
</dbReference>
<feature type="transmembrane region" description="Helical" evidence="20">
    <location>
        <begin position="503"/>
        <end position="523"/>
    </location>
</feature>
<proteinExistence type="predicted"/>
<evidence type="ECO:0000256" key="10">
    <source>
        <dbReference type="ARBA" id="ARBA00044900"/>
    </source>
</evidence>
<evidence type="ECO:0000256" key="12">
    <source>
        <dbReference type="ARBA" id="ARBA00044912"/>
    </source>
</evidence>
<evidence type="ECO:0000256" key="18">
    <source>
        <dbReference type="ARBA" id="ARBA00046376"/>
    </source>
</evidence>
<evidence type="ECO:0000256" key="20">
    <source>
        <dbReference type="SAM" id="Phobius"/>
    </source>
</evidence>
<comment type="catalytic activity">
    <reaction evidence="11">
        <text>L-arginyl-glycine(out) = L-arginyl-glycine(in)</text>
        <dbReference type="Rhea" id="RHEA:79391"/>
        <dbReference type="ChEBI" id="CHEBI:229955"/>
    </reaction>
</comment>
<dbReference type="VEuPathDB" id="FungiDB:CH63R_09224"/>
<feature type="transmembrane region" description="Helical" evidence="20">
    <location>
        <begin position="177"/>
        <end position="198"/>
    </location>
</feature>
<dbReference type="AlphaFoldDB" id="A0A1B7Y6P8"/>
<comment type="catalytic activity">
    <reaction evidence="8">
        <text>L-aspartyl-L-lysine(out) = L-aspartyl-L-lysine(in)</text>
        <dbReference type="Rhea" id="RHEA:79411"/>
        <dbReference type="ChEBI" id="CHEBI:229953"/>
    </reaction>
</comment>
<dbReference type="PANTHER" id="PTHR23512:SF12">
    <property type="entry name" value="TRANSPORTER, PUTATIVE (AFU_ORTHOLOGUE AFUA_4G00260)-RELATED"/>
    <property type="match status" value="1"/>
</dbReference>
<evidence type="ECO:0000256" key="4">
    <source>
        <dbReference type="ARBA" id="ARBA00044881"/>
    </source>
</evidence>
<evidence type="ECO:0000256" key="8">
    <source>
        <dbReference type="ARBA" id="ARBA00044898"/>
    </source>
</evidence>
<feature type="compositionally biased region" description="Basic and acidic residues" evidence="19">
    <location>
        <begin position="16"/>
        <end position="26"/>
    </location>
</feature>
<reference evidence="22" key="1">
    <citation type="journal article" date="2017" name="BMC Genomics">
        <title>Gapless genome assembly of Colletotrichum higginsianum reveals chromosome structure and association of transposable elements with secondary metabolite gene clusters.</title>
        <authorList>
            <person name="Dallery J.-F."/>
            <person name="Lapalu N."/>
            <person name="Zampounis A."/>
            <person name="Pigne S."/>
            <person name="Luyten I."/>
            <person name="Amselem J."/>
            <person name="Wittenberg A.H.J."/>
            <person name="Zhou S."/>
            <person name="de Queiroz M.V."/>
            <person name="Robin G.P."/>
            <person name="Auger A."/>
            <person name="Hainaut M."/>
            <person name="Henrissat B."/>
            <person name="Kim K.-T."/>
            <person name="Lee Y.-H."/>
            <person name="Lespinet O."/>
            <person name="Schwartz D.C."/>
            <person name="Thon M.R."/>
            <person name="O'Connell R.J."/>
        </authorList>
    </citation>
    <scope>NUCLEOTIDE SEQUENCE [LARGE SCALE GENOMIC DNA]</scope>
    <source>
        <strain evidence="22">IMI 349063</strain>
    </source>
</reference>
<dbReference type="InterPro" id="IPR052187">
    <property type="entry name" value="MFSD1"/>
</dbReference>
<comment type="subunit">
    <text evidence="18">Homodimer. Interacts with lysosomal protein GLMP (via lumenal domain); the interaction starts while both proteins are still in the endoplasmic reticulum and is required for stabilization of MFSD1 in lysosomes but has no direct effect on its targeting to lysosomes or transporter activity.</text>
</comment>
<comment type="catalytic activity">
    <reaction evidence="5">
        <text>L-alpha-aminoacyl-L-histidine(out) = L-alpha-aminoacyl-L-histidine(in)</text>
        <dbReference type="Rhea" id="RHEA:79375"/>
        <dbReference type="ChEBI" id="CHEBI:229967"/>
    </reaction>
</comment>
<comment type="catalytic activity">
    <reaction evidence="10">
        <text>L-lysyl-L-lysine(out) = L-lysyl-L-lysine(in)</text>
        <dbReference type="Rhea" id="RHEA:79403"/>
        <dbReference type="ChEBI" id="CHEBI:229956"/>
    </reaction>
</comment>
<feature type="transmembrane region" description="Helical" evidence="20">
    <location>
        <begin position="350"/>
        <end position="369"/>
    </location>
</feature>
<keyword evidence="20" id="KW-0812">Transmembrane</keyword>
<comment type="function">
    <text evidence="17">Lysosomal dipeptide uniporter that selectively exports lysine, arginine or histidine-containing dipeptides with a net positive charge from the lysosome lumen into the cytosol. Could play a role in a specific type of protein O-glycosylation indirectly regulating macrophages migration and tissue invasion. Also essential for liver homeostasis.</text>
</comment>
<feature type="transmembrane region" description="Helical" evidence="20">
    <location>
        <begin position="128"/>
        <end position="146"/>
    </location>
</feature>
<evidence type="ECO:0000256" key="19">
    <source>
        <dbReference type="SAM" id="MobiDB-lite"/>
    </source>
</evidence>
<comment type="subcellular location">
    <subcellularLocation>
        <location evidence="1">Membrane</location>
        <topology evidence="1">Multi-pass membrane protein</topology>
    </subcellularLocation>
</comment>
<feature type="transmembrane region" description="Helical" evidence="20">
    <location>
        <begin position="443"/>
        <end position="464"/>
    </location>
</feature>
<feature type="transmembrane region" description="Helical" evidence="20">
    <location>
        <begin position="152"/>
        <end position="170"/>
    </location>
</feature>
<comment type="catalytic activity">
    <reaction evidence="13">
        <text>L-alanyl-L-lysine(out) = L-alanyl-L-lysine(in)</text>
        <dbReference type="Rhea" id="RHEA:79415"/>
        <dbReference type="ChEBI" id="CHEBI:192470"/>
    </reaction>
</comment>
<comment type="catalytic activity">
    <reaction evidence="3">
        <text>L-histidyl-glycine(out) = L-histidyl-glycine(in)</text>
        <dbReference type="Rhea" id="RHEA:79395"/>
        <dbReference type="ChEBI" id="CHEBI:229957"/>
    </reaction>
</comment>
<comment type="catalytic activity">
    <reaction evidence="7">
        <text>L-alpha-aminoacyl-L-lysine(out) = L-alpha-aminoacyl-L-lysine(in)</text>
        <dbReference type="Rhea" id="RHEA:79383"/>
        <dbReference type="ChEBI" id="CHEBI:229966"/>
    </reaction>
</comment>
<evidence type="ECO:0000256" key="7">
    <source>
        <dbReference type="ARBA" id="ARBA00044893"/>
    </source>
</evidence>
<accession>A0A1B7Y6P8</accession>
<evidence type="ECO:0000256" key="16">
    <source>
        <dbReference type="ARBA" id="ARBA00045018"/>
    </source>
</evidence>
<comment type="catalytic activity">
    <reaction evidence="12">
        <text>L-histidyl-L-alpha-amino acid(out) = L-histidyl-L-alpha-amino acid(in)</text>
        <dbReference type="Rhea" id="RHEA:79379"/>
        <dbReference type="ChEBI" id="CHEBI:229964"/>
    </reaction>
</comment>
<dbReference type="RefSeq" id="XP_018156221.1">
    <property type="nucleotide sequence ID" value="XM_018304198.1"/>
</dbReference>
<dbReference type="EMBL" id="LTAN01000006">
    <property type="protein sequence ID" value="OBR07703.1"/>
    <property type="molecule type" value="Genomic_DNA"/>
</dbReference>
<evidence type="ECO:0000256" key="5">
    <source>
        <dbReference type="ARBA" id="ARBA00044884"/>
    </source>
</evidence>
<evidence type="ECO:0000256" key="2">
    <source>
        <dbReference type="ARBA" id="ARBA00044876"/>
    </source>
</evidence>
<dbReference type="OrthoDB" id="424834at2759"/>
<comment type="caution">
    <text evidence="21">The sequence shown here is derived from an EMBL/GenBank/DDBJ whole genome shotgun (WGS) entry which is preliminary data.</text>
</comment>
<comment type="catalytic activity">
    <reaction evidence="9">
        <text>L-arginyl-L-alpha-amino acid(out) = L-arginyl-L-alpha-amino acid(in)</text>
        <dbReference type="Rhea" id="RHEA:79371"/>
        <dbReference type="ChEBI" id="CHEBI:84315"/>
    </reaction>
</comment>
<comment type="catalytic activity">
    <reaction evidence="4">
        <text>L-alpha-aminoacyl-L-arginine(out) = L-alpha-aminoacyl-L-arginine(in)</text>
        <dbReference type="Rhea" id="RHEA:79367"/>
        <dbReference type="ChEBI" id="CHEBI:229968"/>
    </reaction>
</comment>
<name>A0A1B7Y6P8_COLHI</name>
<dbReference type="GeneID" id="28868305"/>
<keyword evidence="20" id="KW-1133">Transmembrane helix</keyword>
<sequence>MRDPSKPPVPVTVVSDPEKSPVEHSVSDLSPADLPSPPPPLRTSDDAEDETLQRIPWSYKWIALLCVVSLPIGHTWTGSALGPLKNTLREQLGVSNAQFGVISSADAFVNTVFPIVGGLALDWWGPNPVTLCCTAAILVGSVVAAAGVQVGLWRVLVGGHVLMGFGIAVLDSATQKFFYHWFGASGLAFAFGLESAIANTVSLVSGMVAIPIRDGTGWYGWTFWIPVFFCGFSLAVNAAYVVFERVAVPARFRLTSGRARAIAESRGISERRRFSWDALLALPWAYLMLPATQLLQSGAAGGFSTSSADMIRMKGFAEDVAGYMATAQKILPIVLSPAVGLAIDKYGHRFHYVAAAPVLWVVACSMLGFTDAHPLAALVFSSLAGVINSMPLQICIPLLVADQAKIGTAFGVWRAFNNSGSTIMDVVFGVLQDDTEGQGYSRVLIVAIAIKAWAFVLGLSYIFVDYRFLGKGMTMTRSQRQAREAQIVDRQADPLTRRTSKTWFTALTFGLLVAIVASAWAVFVRYLI</sequence>
<feature type="compositionally biased region" description="Pro residues" evidence="19">
    <location>
        <begin position="1"/>
        <end position="10"/>
    </location>
</feature>
<feature type="transmembrane region" description="Helical" evidence="20">
    <location>
        <begin position="375"/>
        <end position="400"/>
    </location>
</feature>
<dbReference type="GO" id="GO:0016020">
    <property type="term" value="C:membrane"/>
    <property type="evidence" value="ECO:0007669"/>
    <property type="project" value="UniProtKB-SubCell"/>
</dbReference>
<evidence type="ECO:0000256" key="11">
    <source>
        <dbReference type="ARBA" id="ARBA00044903"/>
    </source>
</evidence>
<keyword evidence="20" id="KW-0472">Membrane</keyword>
<keyword evidence="22" id="KW-1185">Reference proteome</keyword>
<evidence type="ECO:0000256" key="15">
    <source>
        <dbReference type="ARBA" id="ARBA00044985"/>
    </source>
</evidence>
<comment type="catalytic activity">
    <reaction evidence="6">
        <text>L-lysyl-L-alpha-amino acid(out) = L-lysyl-L-alpha-amino acid(in)</text>
        <dbReference type="Rhea" id="RHEA:79387"/>
        <dbReference type="ChEBI" id="CHEBI:229965"/>
    </reaction>
</comment>
<comment type="catalytic activity">
    <reaction evidence="2">
        <text>L-lysyl-L-alanine(out) = L-lysyl-L-alanine(in)</text>
        <dbReference type="Rhea" id="RHEA:79399"/>
        <dbReference type="ChEBI" id="CHEBI:229954"/>
    </reaction>
</comment>
<evidence type="ECO:0000313" key="22">
    <source>
        <dbReference type="Proteomes" id="UP000092177"/>
    </source>
</evidence>
<gene>
    <name evidence="21" type="ORF">CH63R_09224</name>
</gene>
<dbReference type="KEGG" id="chig:CH63R_09224"/>
<evidence type="ECO:0000256" key="3">
    <source>
        <dbReference type="ARBA" id="ARBA00044878"/>
    </source>
</evidence>
<dbReference type="SUPFAM" id="SSF103473">
    <property type="entry name" value="MFS general substrate transporter"/>
    <property type="match status" value="1"/>
</dbReference>
<comment type="catalytic activity">
    <reaction evidence="14">
        <text>L-lysyl-glycine(out) = L-lysyl-glycine(in)</text>
        <dbReference type="Rhea" id="RHEA:79407"/>
        <dbReference type="ChEBI" id="CHEBI:191202"/>
    </reaction>
</comment>
<evidence type="ECO:0000256" key="9">
    <source>
        <dbReference type="ARBA" id="ARBA00044899"/>
    </source>
</evidence>
<evidence type="ECO:0000256" key="6">
    <source>
        <dbReference type="ARBA" id="ARBA00044891"/>
    </source>
</evidence>
<feature type="transmembrane region" description="Helical" evidence="20">
    <location>
        <begin position="320"/>
        <end position="343"/>
    </location>
</feature>
<dbReference type="Proteomes" id="UP000092177">
    <property type="component" value="Chromosome 6"/>
</dbReference>
<dbReference type="Gene3D" id="1.20.1250.20">
    <property type="entry name" value="MFS general substrate transporter like domains"/>
    <property type="match status" value="2"/>
</dbReference>
<protein>
    <recommendedName>
        <fullName evidence="15">Lysosomal dipeptide transporter MFSD1</fullName>
    </recommendedName>
    <alternativeName>
        <fullName evidence="16">Major facilitator superfamily domain-containing protein 1</fullName>
    </alternativeName>
</protein>
<feature type="transmembrane region" description="Helical" evidence="20">
    <location>
        <begin position="218"/>
        <end position="243"/>
    </location>
</feature>
<dbReference type="Pfam" id="PF07690">
    <property type="entry name" value="MFS_1"/>
    <property type="match status" value="1"/>
</dbReference>
<organism evidence="21 22">
    <name type="scientific">Colletotrichum higginsianum (strain IMI 349063)</name>
    <name type="common">Crucifer anthracnose fungus</name>
    <dbReference type="NCBI Taxonomy" id="759273"/>
    <lineage>
        <taxon>Eukaryota</taxon>
        <taxon>Fungi</taxon>
        <taxon>Dikarya</taxon>
        <taxon>Ascomycota</taxon>
        <taxon>Pezizomycotina</taxon>
        <taxon>Sordariomycetes</taxon>
        <taxon>Hypocreomycetidae</taxon>
        <taxon>Glomerellales</taxon>
        <taxon>Glomerellaceae</taxon>
        <taxon>Colletotrichum</taxon>
        <taxon>Colletotrichum destructivum species complex</taxon>
    </lineage>
</organism>
<evidence type="ECO:0000256" key="13">
    <source>
        <dbReference type="ARBA" id="ARBA00044919"/>
    </source>
</evidence>
<evidence type="ECO:0000256" key="1">
    <source>
        <dbReference type="ARBA" id="ARBA00004141"/>
    </source>
</evidence>
<evidence type="ECO:0000313" key="21">
    <source>
        <dbReference type="EMBL" id="OBR07703.1"/>
    </source>
</evidence>
<feature type="transmembrane region" description="Helical" evidence="20">
    <location>
        <begin position="278"/>
        <end position="300"/>
    </location>
</feature>
<dbReference type="PANTHER" id="PTHR23512">
    <property type="entry name" value="MAJOR FACILITATOR SUPERFAMILY DOMAIN-CONTAINING PROTEIN 1"/>
    <property type="match status" value="1"/>
</dbReference>
<evidence type="ECO:0000256" key="17">
    <source>
        <dbReference type="ARBA" id="ARBA00045709"/>
    </source>
</evidence>
<feature type="transmembrane region" description="Helical" evidence="20">
    <location>
        <begin position="61"/>
        <end position="81"/>
    </location>
</feature>
<feature type="transmembrane region" description="Helical" evidence="20">
    <location>
        <begin position="101"/>
        <end position="121"/>
    </location>
</feature>